<gene>
    <name evidence="2" type="ORF">PAMC26510_05525</name>
</gene>
<organism evidence="2 3">
    <name type="scientific">Caballeronia sordidicola</name>
    <name type="common">Burkholderia sordidicola</name>
    <dbReference type="NCBI Taxonomy" id="196367"/>
    <lineage>
        <taxon>Bacteria</taxon>
        <taxon>Pseudomonadati</taxon>
        <taxon>Pseudomonadota</taxon>
        <taxon>Betaproteobacteria</taxon>
        <taxon>Burkholderiales</taxon>
        <taxon>Burkholderiaceae</taxon>
        <taxon>Caballeronia</taxon>
    </lineage>
</organism>
<dbReference type="Proteomes" id="UP000194546">
    <property type="component" value="Unassembled WGS sequence"/>
</dbReference>
<protein>
    <submittedName>
        <fullName evidence="2">Uncharacterized protein</fullName>
    </submittedName>
</protein>
<evidence type="ECO:0000256" key="1">
    <source>
        <dbReference type="SAM" id="MobiDB-lite"/>
    </source>
</evidence>
<evidence type="ECO:0000313" key="3">
    <source>
        <dbReference type="Proteomes" id="UP000194546"/>
    </source>
</evidence>
<accession>A0A242N7Y0</accession>
<feature type="compositionally biased region" description="Basic and acidic residues" evidence="1">
    <location>
        <begin position="28"/>
        <end position="37"/>
    </location>
</feature>
<sequence>MIAIARQGTQMCRFGLTKAQGAGESIERGIGRTDRPSLFEADIPVDADAR</sequence>
<proteinExistence type="predicted"/>
<comment type="caution">
    <text evidence="2">The sequence shown here is derived from an EMBL/GenBank/DDBJ whole genome shotgun (WGS) entry which is preliminary data.</text>
</comment>
<feature type="region of interest" description="Disordered" evidence="1">
    <location>
        <begin position="28"/>
        <end position="50"/>
    </location>
</feature>
<reference evidence="2 3" key="1">
    <citation type="submission" date="2017-03" db="EMBL/GenBank/DDBJ databases">
        <title>Genome analysis of strain PAMC 26510.</title>
        <authorList>
            <person name="Oh H.-M."/>
            <person name="Yang J.-A."/>
        </authorList>
    </citation>
    <scope>NUCLEOTIDE SEQUENCE [LARGE SCALE GENOMIC DNA]</scope>
    <source>
        <strain evidence="2 3">PAMC 26510</strain>
    </source>
</reference>
<evidence type="ECO:0000313" key="2">
    <source>
        <dbReference type="EMBL" id="OTP79751.1"/>
    </source>
</evidence>
<dbReference type="AlphaFoldDB" id="A0A242N7Y0"/>
<dbReference type="EMBL" id="NBTY01000023">
    <property type="protein sequence ID" value="OTP79751.1"/>
    <property type="molecule type" value="Genomic_DNA"/>
</dbReference>
<name>A0A242N7Y0_CABSO</name>